<comment type="caution">
    <text evidence="1">The sequence shown here is derived from an EMBL/GenBank/DDBJ whole genome shotgun (WGS) entry which is preliminary data.</text>
</comment>
<evidence type="ECO:0000313" key="2">
    <source>
        <dbReference type="Proteomes" id="UP001331761"/>
    </source>
</evidence>
<gene>
    <name evidence="1" type="ORF">GCK32_002253</name>
</gene>
<organism evidence="1 2">
    <name type="scientific">Trichostrongylus colubriformis</name>
    <name type="common">Black scour worm</name>
    <dbReference type="NCBI Taxonomy" id="6319"/>
    <lineage>
        <taxon>Eukaryota</taxon>
        <taxon>Metazoa</taxon>
        <taxon>Ecdysozoa</taxon>
        <taxon>Nematoda</taxon>
        <taxon>Chromadorea</taxon>
        <taxon>Rhabditida</taxon>
        <taxon>Rhabditina</taxon>
        <taxon>Rhabditomorpha</taxon>
        <taxon>Strongyloidea</taxon>
        <taxon>Trichostrongylidae</taxon>
        <taxon>Trichostrongylus</taxon>
    </lineage>
</organism>
<keyword evidence="2" id="KW-1185">Reference proteome</keyword>
<reference evidence="1 2" key="1">
    <citation type="submission" date="2019-10" db="EMBL/GenBank/DDBJ databases">
        <title>Assembly and Annotation for the nematode Trichostrongylus colubriformis.</title>
        <authorList>
            <person name="Martin J."/>
        </authorList>
    </citation>
    <scope>NUCLEOTIDE SEQUENCE [LARGE SCALE GENOMIC DNA]</scope>
    <source>
        <strain evidence="1">G859</strain>
        <tissue evidence="1">Whole worm</tissue>
    </source>
</reference>
<accession>A0AAN8GEI8</accession>
<name>A0AAN8GEI8_TRICO</name>
<proteinExistence type="predicted"/>
<dbReference type="Proteomes" id="UP001331761">
    <property type="component" value="Unassembled WGS sequence"/>
</dbReference>
<dbReference type="AlphaFoldDB" id="A0AAN8GEI8"/>
<sequence>MGSRKMLLKRGTLTKKKMRTSKTLKTRDLRMHVFAKGNSNGNKINQKTRHRHVEKYHHRHTFCLH</sequence>
<protein>
    <submittedName>
        <fullName evidence="1">Uncharacterized protein</fullName>
    </submittedName>
</protein>
<evidence type="ECO:0000313" key="1">
    <source>
        <dbReference type="EMBL" id="KAK5984998.1"/>
    </source>
</evidence>
<dbReference type="EMBL" id="WIXE01002243">
    <property type="protein sequence ID" value="KAK5984998.1"/>
    <property type="molecule type" value="Genomic_DNA"/>
</dbReference>